<gene>
    <name evidence="8" type="ORF">UW84_C0007G0001</name>
</gene>
<evidence type="ECO:0000256" key="5">
    <source>
        <dbReference type="ARBA" id="ARBA00023146"/>
    </source>
</evidence>
<keyword evidence="4 6" id="KW-0648">Protein biosynthesis</keyword>
<dbReference type="Gene3D" id="1.10.1270.10">
    <property type="entry name" value="TrpR-like"/>
    <property type="match status" value="1"/>
</dbReference>
<dbReference type="InterPro" id="IPR023457">
    <property type="entry name" value="Met-tRNA_synth_2"/>
</dbReference>
<proteinExistence type="inferred from homology"/>
<dbReference type="GO" id="GO:0003700">
    <property type="term" value="F:DNA-binding transcription factor activity"/>
    <property type="evidence" value="ECO:0007669"/>
    <property type="project" value="InterPro"/>
</dbReference>
<dbReference type="InterPro" id="IPR038116">
    <property type="entry name" value="TrpR-like_sf"/>
</dbReference>
<dbReference type="EMBL" id="LCJW01000007">
    <property type="protein sequence ID" value="KKT86592.1"/>
    <property type="molecule type" value="Genomic_DNA"/>
</dbReference>
<dbReference type="SUPFAM" id="SSF48295">
    <property type="entry name" value="TrpR-like"/>
    <property type="match status" value="1"/>
</dbReference>
<evidence type="ECO:0000313" key="8">
    <source>
        <dbReference type="EMBL" id="KKT86592.1"/>
    </source>
</evidence>
<keyword evidence="2 6" id="KW-0547">Nucleotide-binding</keyword>
<dbReference type="GO" id="GO:0004825">
    <property type="term" value="F:methionine-tRNA ligase activity"/>
    <property type="evidence" value="ECO:0007669"/>
    <property type="project" value="InterPro"/>
</dbReference>
<keyword evidence="5 6" id="KW-0030">Aminoacyl-tRNA synthetase</keyword>
<comment type="caution">
    <text evidence="8">The sequence shown here is derived from an EMBL/GenBank/DDBJ whole genome shotgun (WGS) entry which is preliminary data.</text>
</comment>
<evidence type="ECO:0000259" key="7">
    <source>
        <dbReference type="Pfam" id="PF09334"/>
    </source>
</evidence>
<organism evidence="8 9">
    <name type="scientific">Candidatus Collierbacteria bacterium GW2011_GWA2_44_99</name>
    <dbReference type="NCBI Taxonomy" id="1618380"/>
    <lineage>
        <taxon>Bacteria</taxon>
        <taxon>Candidatus Collieribacteriota</taxon>
    </lineage>
</organism>
<dbReference type="PRINTS" id="PR01041">
    <property type="entry name" value="TRNASYNTHMET"/>
</dbReference>
<evidence type="ECO:0000313" key="9">
    <source>
        <dbReference type="Proteomes" id="UP000034797"/>
    </source>
</evidence>
<dbReference type="InterPro" id="IPR000831">
    <property type="entry name" value="Trp_repress"/>
</dbReference>
<dbReference type="GO" id="GO:0043565">
    <property type="term" value="F:sequence-specific DNA binding"/>
    <property type="evidence" value="ECO:0007669"/>
    <property type="project" value="InterPro"/>
</dbReference>
<evidence type="ECO:0000256" key="6">
    <source>
        <dbReference type="RuleBase" id="RU363039"/>
    </source>
</evidence>
<accession>A0A0G1N0N7</accession>
<dbReference type="PANTHER" id="PTHR43326:SF1">
    <property type="entry name" value="METHIONINE--TRNA LIGASE, MITOCHONDRIAL"/>
    <property type="match status" value="1"/>
</dbReference>
<dbReference type="CDD" id="cd00814">
    <property type="entry name" value="MetRS_core"/>
    <property type="match status" value="1"/>
</dbReference>
<dbReference type="Pfam" id="PF01371">
    <property type="entry name" value="Trp_repressor"/>
    <property type="match status" value="1"/>
</dbReference>
<evidence type="ECO:0000256" key="4">
    <source>
        <dbReference type="ARBA" id="ARBA00022917"/>
    </source>
</evidence>
<comment type="similarity">
    <text evidence="6">Belongs to the class-I aminoacyl-tRNA synthetase family.</text>
</comment>
<evidence type="ECO:0000256" key="1">
    <source>
        <dbReference type="ARBA" id="ARBA00022598"/>
    </source>
</evidence>
<protein>
    <submittedName>
        <fullName evidence="8">Methionine-tRNA ligase</fullName>
    </submittedName>
</protein>
<dbReference type="InterPro" id="IPR033911">
    <property type="entry name" value="MetRS_core"/>
</dbReference>
<keyword evidence="3 6" id="KW-0067">ATP-binding</keyword>
<sequence length="482" mass="54946">MQVSQNPINKTLEKQLDQMFYQVLAEIDSPEDLKTVLCDVLTEGERTAVIKRLGIALYLDKGRNYEDIKNNIKVSSATIATVAENLGNSGWQEMIRRIKAEEWAMGKFYITTTLPYVNAEPHIGFAMEIIRADVLARMHRALGDEVFFNTGTDEHGQKIYQMAVEAGQEPKAYCDENAAKFGQLKTGLNLSYDNFVRTTDEHHIQAAQEFWKLCEAKGDIYKKTYKVKYCVGCELEKTDSELEEGKCPLHPTQKLQNIEEENYFFRFSNYQQKLLGLYQAQPDFVMPDFRQNEMRIFIEGGLQDFSISRLKSKMPWGIEVHGDPTQIIYVWFDALVNYISCLGWPENTKRFKEFWPGVQVCGKDNLRQQTAMWQAMLMSADLPTSKQVLVGGFLTSGGQKISKSLGNTINPLEWAEKYGADALRYFLLSEVSVFEDSDVTVDRFEEAYQTNLANGIGNLAARVATMAEKISLKVPEQKMEIS</sequence>
<dbReference type="InterPro" id="IPR014729">
    <property type="entry name" value="Rossmann-like_a/b/a_fold"/>
</dbReference>
<feature type="non-terminal residue" evidence="8">
    <location>
        <position position="482"/>
    </location>
</feature>
<reference evidence="8 9" key="1">
    <citation type="journal article" date="2015" name="Nature">
        <title>rRNA introns, odd ribosomes, and small enigmatic genomes across a large radiation of phyla.</title>
        <authorList>
            <person name="Brown C.T."/>
            <person name="Hug L.A."/>
            <person name="Thomas B.C."/>
            <person name="Sharon I."/>
            <person name="Castelle C.J."/>
            <person name="Singh A."/>
            <person name="Wilkins M.J."/>
            <person name="Williams K.H."/>
            <person name="Banfield J.F."/>
        </authorList>
    </citation>
    <scope>NUCLEOTIDE SEQUENCE [LARGE SCALE GENOMIC DNA]</scope>
</reference>
<keyword evidence="1 6" id="KW-0436">Ligase</keyword>
<dbReference type="Gene3D" id="3.40.50.620">
    <property type="entry name" value="HUPs"/>
    <property type="match status" value="1"/>
</dbReference>
<feature type="domain" description="Methionyl/Leucyl tRNA synthetase" evidence="7">
    <location>
        <begin position="109"/>
        <end position="463"/>
    </location>
</feature>
<dbReference type="GO" id="GO:0005524">
    <property type="term" value="F:ATP binding"/>
    <property type="evidence" value="ECO:0007669"/>
    <property type="project" value="UniProtKB-KW"/>
</dbReference>
<dbReference type="Gene3D" id="2.170.220.10">
    <property type="match status" value="1"/>
</dbReference>
<dbReference type="AlphaFoldDB" id="A0A0G1N0N7"/>
<evidence type="ECO:0000256" key="3">
    <source>
        <dbReference type="ARBA" id="ARBA00022840"/>
    </source>
</evidence>
<dbReference type="SUPFAM" id="SSF52374">
    <property type="entry name" value="Nucleotidylyl transferase"/>
    <property type="match status" value="1"/>
</dbReference>
<dbReference type="InterPro" id="IPR010921">
    <property type="entry name" value="Trp_repressor/repl_initiator"/>
</dbReference>
<dbReference type="Pfam" id="PF09334">
    <property type="entry name" value="tRNA-synt_1g"/>
    <property type="match status" value="1"/>
</dbReference>
<dbReference type="PANTHER" id="PTHR43326">
    <property type="entry name" value="METHIONYL-TRNA SYNTHETASE"/>
    <property type="match status" value="1"/>
</dbReference>
<dbReference type="InterPro" id="IPR015413">
    <property type="entry name" value="Methionyl/Leucyl_tRNA_Synth"/>
</dbReference>
<name>A0A0G1N0N7_9BACT</name>
<dbReference type="GO" id="GO:0006431">
    <property type="term" value="P:methionyl-tRNA aminoacylation"/>
    <property type="evidence" value="ECO:0007669"/>
    <property type="project" value="InterPro"/>
</dbReference>
<evidence type="ECO:0000256" key="2">
    <source>
        <dbReference type="ARBA" id="ARBA00022741"/>
    </source>
</evidence>
<dbReference type="Proteomes" id="UP000034797">
    <property type="component" value="Unassembled WGS sequence"/>
</dbReference>